<dbReference type="SUPFAM" id="SSF53756">
    <property type="entry name" value="UDP-Glycosyltransferase/glycogen phosphorylase"/>
    <property type="match status" value="1"/>
</dbReference>
<sequence>MKGFDDVQVVIRADASTEIGTGHVMRCLTLADKFKRNGAMVQFVCREHPGHFCDLIQQMGYPVFRLPYCEQKANEADVNYAYAHWLGEPWEEDLAQTSSMLSNLGTAIDLLVVDHYAIDIRWEQNIRSFVNKIMIVDDLANRHHDCDILLDQNLYDNMEHRYDGIIPEHCMKLLGPSYALLRDEFQVARKFAQIREKGVRRILAFFGGSDPTNETQKALEAFMLLEETELTIDVVVGSSNPNKAKIAELCSKLVNAEYYCQTNQMAELMVRADLAIGAGGSTTWERCFLGLPAITITTADNQMEVTEVVASRGAIHYLGHYSEVSPPAIAIAIKKYLENPGLLADISRTGMEIMGQLDAVDAVSVVGTLLNSVK</sequence>
<feature type="domain" description="Glycosyl transferase family 28 C-terminal" evidence="2">
    <location>
        <begin position="203"/>
        <end position="337"/>
    </location>
</feature>
<comment type="caution">
    <text evidence="3">The sequence shown here is derived from an EMBL/GenBank/DDBJ whole genome shotgun (WGS) entry which is preliminary data.</text>
</comment>
<name>A0ABU3RN36_9BACL</name>
<dbReference type="InterPro" id="IPR007235">
    <property type="entry name" value="Glyco_trans_28_C"/>
</dbReference>
<evidence type="ECO:0000313" key="4">
    <source>
        <dbReference type="Proteomes" id="UP001260980"/>
    </source>
</evidence>
<dbReference type="PANTHER" id="PTHR21015:SF22">
    <property type="entry name" value="GLYCOSYLTRANSFERASE"/>
    <property type="match status" value="1"/>
</dbReference>
<organism evidence="3 4">
    <name type="scientific">Paenibacillus violae</name>
    <dbReference type="NCBI Taxonomy" id="3077234"/>
    <lineage>
        <taxon>Bacteria</taxon>
        <taxon>Bacillati</taxon>
        <taxon>Bacillota</taxon>
        <taxon>Bacilli</taxon>
        <taxon>Bacillales</taxon>
        <taxon>Paenibacillaceae</taxon>
        <taxon>Paenibacillus</taxon>
    </lineage>
</organism>
<evidence type="ECO:0000259" key="2">
    <source>
        <dbReference type="Pfam" id="PF04101"/>
    </source>
</evidence>
<dbReference type="EC" id="3.6.1.57" evidence="3"/>
<dbReference type="Gene3D" id="3.40.50.2000">
    <property type="entry name" value="Glycogen Phosphorylase B"/>
    <property type="match status" value="1"/>
</dbReference>
<protein>
    <submittedName>
        <fullName evidence="3">UDP-2,4-diacetamido-2,4, 6-trideoxy-beta-L-altropyranose hydrolase</fullName>
        <ecNumber evidence="3">3.6.1.57</ecNumber>
    </submittedName>
</protein>
<accession>A0ABU3RN36</accession>
<dbReference type="Gene3D" id="3.40.50.11190">
    <property type="match status" value="1"/>
</dbReference>
<keyword evidence="4" id="KW-1185">Reference proteome</keyword>
<evidence type="ECO:0000256" key="1">
    <source>
        <dbReference type="ARBA" id="ARBA00023136"/>
    </source>
</evidence>
<dbReference type="PANTHER" id="PTHR21015">
    <property type="entry name" value="UDP-N-ACETYLGLUCOSAMINE--N-ACETYLMURAMYL-(PENTAPEPTIDE) PYROPHOSPHORYL-UNDECAPRENOL N-ACETYLGLUCOSAMINE TRANSFERASE 1"/>
    <property type="match status" value="1"/>
</dbReference>
<dbReference type="Pfam" id="PF04101">
    <property type="entry name" value="Glyco_tran_28_C"/>
    <property type="match status" value="1"/>
</dbReference>
<dbReference type="InterPro" id="IPR020023">
    <property type="entry name" value="PseG"/>
</dbReference>
<dbReference type="EMBL" id="JAWCUD010000015">
    <property type="protein sequence ID" value="MDU0205705.1"/>
    <property type="molecule type" value="Genomic_DNA"/>
</dbReference>
<dbReference type="NCBIfam" id="TIGR03590">
    <property type="entry name" value="PseG"/>
    <property type="match status" value="1"/>
</dbReference>
<keyword evidence="1" id="KW-0472">Membrane</keyword>
<dbReference type="RefSeq" id="WP_315955629.1">
    <property type="nucleotide sequence ID" value="NZ_JAWCUD010000015.1"/>
</dbReference>
<keyword evidence="3" id="KW-0378">Hydrolase</keyword>
<dbReference type="GO" id="GO:0016787">
    <property type="term" value="F:hydrolase activity"/>
    <property type="evidence" value="ECO:0007669"/>
    <property type="project" value="UniProtKB-KW"/>
</dbReference>
<dbReference type="Proteomes" id="UP001260980">
    <property type="component" value="Unassembled WGS sequence"/>
</dbReference>
<reference evidence="3 4" key="1">
    <citation type="submission" date="2023-10" db="EMBL/GenBank/DDBJ databases">
        <title>Paenibacillus strain PFR10 Genome sequencing and assembly.</title>
        <authorList>
            <person name="Kim I."/>
        </authorList>
    </citation>
    <scope>NUCLEOTIDE SEQUENCE [LARGE SCALE GENOMIC DNA]</scope>
    <source>
        <strain evidence="3 4">PFR10</strain>
    </source>
</reference>
<proteinExistence type="predicted"/>
<gene>
    <name evidence="3" type="primary">pseG</name>
    <name evidence="3" type="ORF">RQP52_31975</name>
</gene>
<evidence type="ECO:0000313" key="3">
    <source>
        <dbReference type="EMBL" id="MDU0205705.1"/>
    </source>
</evidence>